<proteinExistence type="predicted"/>
<sequence length="89" mass="10247">MTTNFQQVFLDLTSPQDRGVEINISTFDPTGDLHTQIITAYITMQQLQWQGKREEALGHTFFIGQLIDTMMTTLAQRTGMQNSKKKFDF</sequence>
<protein>
    <submittedName>
        <fullName evidence="1">37559_t:CDS:1</fullName>
    </submittedName>
</protein>
<name>A0ABN7URN9_GIGMA</name>
<reference evidence="1 2" key="1">
    <citation type="submission" date="2021-06" db="EMBL/GenBank/DDBJ databases">
        <authorList>
            <person name="Kallberg Y."/>
            <person name="Tangrot J."/>
            <person name="Rosling A."/>
        </authorList>
    </citation>
    <scope>NUCLEOTIDE SEQUENCE [LARGE SCALE GENOMIC DNA]</scope>
    <source>
        <strain evidence="1 2">120-4 pot B 10/14</strain>
    </source>
</reference>
<accession>A0ABN7URN9</accession>
<keyword evidence="2" id="KW-1185">Reference proteome</keyword>
<gene>
    <name evidence="1" type="ORF">GMARGA_LOCUS8960</name>
</gene>
<dbReference type="EMBL" id="CAJVQB010004711">
    <property type="protein sequence ID" value="CAG8643368.1"/>
    <property type="molecule type" value="Genomic_DNA"/>
</dbReference>
<evidence type="ECO:0000313" key="2">
    <source>
        <dbReference type="Proteomes" id="UP000789901"/>
    </source>
</evidence>
<dbReference type="Proteomes" id="UP000789901">
    <property type="component" value="Unassembled WGS sequence"/>
</dbReference>
<comment type="caution">
    <text evidence="1">The sequence shown here is derived from an EMBL/GenBank/DDBJ whole genome shotgun (WGS) entry which is preliminary data.</text>
</comment>
<organism evidence="1 2">
    <name type="scientific">Gigaspora margarita</name>
    <dbReference type="NCBI Taxonomy" id="4874"/>
    <lineage>
        <taxon>Eukaryota</taxon>
        <taxon>Fungi</taxon>
        <taxon>Fungi incertae sedis</taxon>
        <taxon>Mucoromycota</taxon>
        <taxon>Glomeromycotina</taxon>
        <taxon>Glomeromycetes</taxon>
        <taxon>Diversisporales</taxon>
        <taxon>Gigasporaceae</taxon>
        <taxon>Gigaspora</taxon>
    </lineage>
</organism>
<evidence type="ECO:0000313" key="1">
    <source>
        <dbReference type="EMBL" id="CAG8643368.1"/>
    </source>
</evidence>